<keyword evidence="3" id="KW-1185">Reference proteome</keyword>
<dbReference type="InterPro" id="IPR004007">
    <property type="entry name" value="DhaL_dom"/>
</dbReference>
<evidence type="ECO:0000313" key="2">
    <source>
        <dbReference type="EMBL" id="RKW69671.1"/>
    </source>
</evidence>
<dbReference type="Gene3D" id="1.25.40.340">
    <property type="match status" value="1"/>
</dbReference>
<reference evidence="2 3" key="1">
    <citation type="submission" date="2018-07" db="EMBL/GenBank/DDBJ databases">
        <title>Arthrobacter sp. nov., isolated from raw cow's milk with high bacterial count.</title>
        <authorList>
            <person name="Hahne J."/>
            <person name="Isele D."/>
            <person name="Lipski A."/>
        </authorList>
    </citation>
    <scope>NUCLEOTIDE SEQUENCE [LARGE SCALE GENOMIC DNA]</scope>
    <source>
        <strain evidence="2 3">JZ R-183</strain>
    </source>
</reference>
<accession>A0A496PGR7</accession>
<evidence type="ECO:0000259" key="1">
    <source>
        <dbReference type="PROSITE" id="PS51480"/>
    </source>
</evidence>
<dbReference type="InterPro" id="IPR050270">
    <property type="entry name" value="DegV_domain_contain"/>
</dbReference>
<dbReference type="SMART" id="SM01120">
    <property type="entry name" value="Dak2"/>
    <property type="match status" value="1"/>
</dbReference>
<dbReference type="PROSITE" id="PS51480">
    <property type="entry name" value="DHAL"/>
    <property type="match status" value="1"/>
</dbReference>
<sequence length="322" mass="33663">MKQRLSTGYPAVLEWLRIAVRELANHSDRLNAINVFPVADGDTGSNLYRTARAALDEVEARPEAKDLGALLSVAGRAGLEGAHGNSGTLLAVVLAGMGESLQDVRNLTGESLARALDAGRVRAWSALSEPVPGTMLSVVEAASTAARDAVDTAAPEEQGRALLGKVIDAALDASYEAVRATEAQLDRLTQARVVDAGAVGLHIVLDALSCAVNARTFSDAPYEPLDGYGIDDLPVLDAVESNTGVEVMCSVTAAPLDAALLRAALDSVGDSVLMSPVSPVGESFRWRVHVHVQDAELALQEVARVGTPEDVSITSLCTHPDD</sequence>
<gene>
    <name evidence="2" type="ORF">DWQ67_11255</name>
</gene>
<organism evidence="2 3">
    <name type="scientific">Galactobacter caseinivorans</name>
    <dbReference type="NCBI Taxonomy" id="2676123"/>
    <lineage>
        <taxon>Bacteria</taxon>
        <taxon>Bacillati</taxon>
        <taxon>Actinomycetota</taxon>
        <taxon>Actinomycetes</taxon>
        <taxon>Micrococcales</taxon>
        <taxon>Micrococcaceae</taxon>
        <taxon>Galactobacter</taxon>
    </lineage>
</organism>
<evidence type="ECO:0000313" key="3">
    <source>
        <dbReference type="Proteomes" id="UP000273119"/>
    </source>
</evidence>
<dbReference type="EMBL" id="QQXL01000007">
    <property type="protein sequence ID" value="RKW69671.1"/>
    <property type="molecule type" value="Genomic_DNA"/>
</dbReference>
<dbReference type="Pfam" id="PF21645">
    <property type="entry name" value="FakA-like_M"/>
    <property type="match status" value="1"/>
</dbReference>
<protein>
    <submittedName>
        <fullName evidence="2">DAK2 domain-containing protein</fullName>
    </submittedName>
</protein>
<feature type="domain" description="DhaL" evidence="1">
    <location>
        <begin position="10"/>
        <end position="210"/>
    </location>
</feature>
<dbReference type="PANTHER" id="PTHR33434">
    <property type="entry name" value="DEGV DOMAIN-CONTAINING PROTEIN DR_1986-RELATED"/>
    <property type="match status" value="1"/>
</dbReference>
<dbReference type="GO" id="GO:0006071">
    <property type="term" value="P:glycerol metabolic process"/>
    <property type="evidence" value="ECO:0007669"/>
    <property type="project" value="InterPro"/>
</dbReference>
<comment type="caution">
    <text evidence="2">The sequence shown here is derived from an EMBL/GenBank/DDBJ whole genome shotgun (WGS) entry which is preliminary data.</text>
</comment>
<dbReference type="InterPro" id="IPR036117">
    <property type="entry name" value="DhaL_dom_sf"/>
</dbReference>
<dbReference type="AlphaFoldDB" id="A0A496PGR7"/>
<dbReference type="InterPro" id="IPR048394">
    <property type="entry name" value="FakA-like_M"/>
</dbReference>
<dbReference type="Pfam" id="PF02734">
    <property type="entry name" value="Dak2"/>
    <property type="match status" value="1"/>
</dbReference>
<dbReference type="PANTHER" id="PTHR33434:SF4">
    <property type="entry name" value="PHOSPHATASE PROTEIN"/>
    <property type="match status" value="1"/>
</dbReference>
<dbReference type="GO" id="GO:0004371">
    <property type="term" value="F:glycerone kinase activity"/>
    <property type="evidence" value="ECO:0007669"/>
    <property type="project" value="InterPro"/>
</dbReference>
<dbReference type="Proteomes" id="UP000273119">
    <property type="component" value="Unassembled WGS sequence"/>
</dbReference>
<dbReference type="RefSeq" id="WP_121485717.1">
    <property type="nucleotide sequence ID" value="NZ_QQXL01000007.1"/>
</dbReference>
<dbReference type="SUPFAM" id="SSF101473">
    <property type="entry name" value="DhaL-like"/>
    <property type="match status" value="1"/>
</dbReference>
<name>A0A496PGR7_9MICC</name>
<proteinExistence type="predicted"/>